<dbReference type="InterPro" id="IPR047803">
    <property type="entry name" value="DCD1A/B-like"/>
</dbReference>
<dbReference type="PANTHER" id="PTHR35190:SF2">
    <property type="entry name" value="PROTEIN DCD1B"/>
    <property type="match status" value="1"/>
</dbReference>
<dbReference type="GeneID" id="20242163"/>
<dbReference type="PANTHER" id="PTHR35190">
    <property type="entry name" value="PROTEIN DCD1B"/>
    <property type="match status" value="1"/>
</dbReference>
<dbReference type="CTD" id="20242163"/>
<dbReference type="RefSeq" id="XP_009048123.1">
    <property type="nucleotide sequence ID" value="XM_009049875.1"/>
</dbReference>
<keyword evidence="1" id="KW-0732">Signal</keyword>
<keyword evidence="3" id="KW-1185">Reference proteome</keyword>
<dbReference type="EMBL" id="KB200522">
    <property type="protein sequence ID" value="ESP01180.1"/>
    <property type="molecule type" value="Genomic_DNA"/>
</dbReference>
<evidence type="ECO:0000313" key="2">
    <source>
        <dbReference type="EMBL" id="ESP01180.1"/>
    </source>
</evidence>
<gene>
    <name evidence="2" type="ORF">LOTGIDRAFT_172703</name>
</gene>
<reference evidence="2 3" key="1">
    <citation type="journal article" date="2013" name="Nature">
        <title>Insights into bilaterian evolution from three spiralian genomes.</title>
        <authorList>
            <person name="Simakov O."/>
            <person name="Marletaz F."/>
            <person name="Cho S.J."/>
            <person name="Edsinger-Gonzales E."/>
            <person name="Havlak P."/>
            <person name="Hellsten U."/>
            <person name="Kuo D.H."/>
            <person name="Larsson T."/>
            <person name="Lv J."/>
            <person name="Arendt D."/>
            <person name="Savage R."/>
            <person name="Osoegawa K."/>
            <person name="de Jong P."/>
            <person name="Grimwood J."/>
            <person name="Chapman J.A."/>
            <person name="Shapiro H."/>
            <person name="Aerts A."/>
            <person name="Otillar R.P."/>
            <person name="Terry A.Y."/>
            <person name="Boore J.L."/>
            <person name="Grigoriev I.V."/>
            <person name="Lindberg D.R."/>
            <person name="Seaver E.C."/>
            <person name="Weisblat D.A."/>
            <person name="Putnam N.H."/>
            <person name="Rokhsar D.S."/>
        </authorList>
    </citation>
    <scope>NUCLEOTIDE SEQUENCE [LARGE SCALE GENOMIC DNA]</scope>
</reference>
<accession>V4CGG6</accession>
<dbReference type="OMA" id="GICEKYW"/>
<feature type="signal peptide" evidence="1">
    <location>
        <begin position="1"/>
        <end position="21"/>
    </location>
</feature>
<evidence type="ECO:0000313" key="3">
    <source>
        <dbReference type="Proteomes" id="UP000030746"/>
    </source>
</evidence>
<protein>
    <recommendedName>
        <fullName evidence="4">Acid ceramidase N-terminal domain-containing protein</fullName>
    </recommendedName>
</protein>
<dbReference type="AlphaFoldDB" id="V4CGG6"/>
<dbReference type="InterPro" id="IPR047794">
    <property type="entry name" value="C45_proenzyme-like"/>
</dbReference>
<name>V4CGG6_LOTGI</name>
<dbReference type="OrthoDB" id="189997at2759"/>
<dbReference type="Proteomes" id="UP000030746">
    <property type="component" value="Unassembled WGS sequence"/>
</dbReference>
<evidence type="ECO:0000256" key="1">
    <source>
        <dbReference type="SAM" id="SignalP"/>
    </source>
</evidence>
<dbReference type="HOGENOM" id="CLU_616695_0_0_1"/>
<feature type="chain" id="PRO_5004718298" description="Acid ceramidase N-terminal domain-containing protein" evidence="1">
    <location>
        <begin position="22"/>
        <end position="436"/>
    </location>
</feature>
<sequence length="436" mass="48803">MTSKLLLHVFILISVVPVLDAAFCHGSPKKTAQPNLIPIDTGVPRFIRSVPNGKLYEVGSGEDAFKIIHVYGTSYEMGYAQGQLIPNDTQRMVNAVWEYMEDQIAFHRSNTIVMSILRYSLDAALDLEELITKRFTNPKFFEEIRGISDAAHVDAKKLIRIHLIGELTKGSCSMLGAWGKAVPVADSLLQLRALDWAVDGPFKDFPQVTVYHPVNSTYGQDFANFGWTGWIGSITGMNSKQMAISEIGVSFPDETFGKESRIGVPFTNLLRDILQYDRTLDDAINRISNSKRTCDLILGVGDGKLPAFRSIEYSASVANFYDDMNMQPSAEWHPRIDNVVYYGMDWDCPSFNSVLAKQIQTYYGNITAEVVIRNIVSIVQTGNMQVAVYDLTQNIAYLSNAKATYESTGGKYAYERQYVKLDMGRLFSEKAPQLQP</sequence>
<organism evidence="2 3">
    <name type="scientific">Lottia gigantea</name>
    <name type="common">Giant owl limpet</name>
    <dbReference type="NCBI Taxonomy" id="225164"/>
    <lineage>
        <taxon>Eukaryota</taxon>
        <taxon>Metazoa</taxon>
        <taxon>Spiralia</taxon>
        <taxon>Lophotrochozoa</taxon>
        <taxon>Mollusca</taxon>
        <taxon>Gastropoda</taxon>
        <taxon>Patellogastropoda</taxon>
        <taxon>Lottioidea</taxon>
        <taxon>Lottiidae</taxon>
        <taxon>Lottia</taxon>
    </lineage>
</organism>
<dbReference type="KEGG" id="lgi:LOTGIDRAFT_172703"/>
<dbReference type="NCBIfam" id="NF040521">
    <property type="entry name" value="C45_proenzyme"/>
    <property type="match status" value="1"/>
</dbReference>
<evidence type="ECO:0008006" key="4">
    <source>
        <dbReference type="Google" id="ProtNLM"/>
    </source>
</evidence>
<dbReference type="Gene3D" id="3.60.60.10">
    <property type="entry name" value="Penicillin V Acylase, Chain A"/>
    <property type="match status" value="1"/>
</dbReference>
<proteinExistence type="predicted"/>